<evidence type="ECO:0000313" key="2">
    <source>
        <dbReference type="Proteomes" id="UP000198729"/>
    </source>
</evidence>
<name>A0A1G5SBQ1_9PROT</name>
<proteinExistence type="predicted"/>
<accession>A0A1G5SBQ1</accession>
<organism evidence="1 2">
    <name type="scientific">Nitrosomonas mobilis</name>
    <dbReference type="NCBI Taxonomy" id="51642"/>
    <lineage>
        <taxon>Bacteria</taxon>
        <taxon>Pseudomonadati</taxon>
        <taxon>Pseudomonadota</taxon>
        <taxon>Betaproteobacteria</taxon>
        <taxon>Nitrosomonadales</taxon>
        <taxon>Nitrosomonadaceae</taxon>
        <taxon>Nitrosomonas</taxon>
    </lineage>
</organism>
<dbReference type="Proteomes" id="UP000198729">
    <property type="component" value="Unassembled WGS sequence"/>
</dbReference>
<dbReference type="STRING" id="51642.NSMM_140003"/>
<sequence>MLPDIAAIEVEIEQIDSMLKADNVRSQQSCAGCQPLPPDHLLRIEHWHKPASRQCE</sequence>
<gene>
    <name evidence="1" type="ORF">NSMM_140003</name>
</gene>
<dbReference type="AlphaFoldDB" id="A0A1G5SBQ1"/>
<evidence type="ECO:0000313" key="1">
    <source>
        <dbReference type="EMBL" id="SCZ84240.1"/>
    </source>
</evidence>
<protein>
    <submittedName>
        <fullName evidence="1">Uncharacterized protein</fullName>
    </submittedName>
</protein>
<dbReference type="EMBL" id="FMWO01000019">
    <property type="protein sequence ID" value="SCZ84240.1"/>
    <property type="molecule type" value="Genomic_DNA"/>
</dbReference>
<keyword evidence="2" id="KW-1185">Reference proteome</keyword>
<dbReference type="RefSeq" id="WP_176753811.1">
    <property type="nucleotide sequence ID" value="NZ_FMWO01000019.1"/>
</dbReference>
<reference evidence="1 2" key="1">
    <citation type="submission" date="2016-10" db="EMBL/GenBank/DDBJ databases">
        <authorList>
            <person name="de Groot N.N."/>
        </authorList>
    </citation>
    <scope>NUCLEOTIDE SEQUENCE [LARGE SCALE GENOMIC DNA]</scope>
    <source>
        <strain evidence="1">1</strain>
    </source>
</reference>